<dbReference type="InterPro" id="IPR027417">
    <property type="entry name" value="P-loop_NTPase"/>
</dbReference>
<dbReference type="Gene3D" id="3.40.50.300">
    <property type="entry name" value="P-loop containing nucleotide triphosphate hydrolases"/>
    <property type="match status" value="1"/>
</dbReference>
<proteinExistence type="predicted"/>
<dbReference type="InterPro" id="IPR035421">
    <property type="entry name" value="Terminase_6C"/>
</dbReference>
<protein>
    <submittedName>
        <fullName evidence="3">Phage terminase large subunit-like protein</fullName>
    </submittedName>
</protein>
<gene>
    <name evidence="3" type="ORF">DFR50_107175</name>
</gene>
<keyword evidence="1" id="KW-1188">Viral release from host cell</keyword>
<dbReference type="OrthoDB" id="4519042at2"/>
<evidence type="ECO:0000313" key="4">
    <source>
        <dbReference type="Proteomes" id="UP000253529"/>
    </source>
</evidence>
<sequence>MTKANPKAGERRDRPPIRRIGDLLRLGLDERARVLAAMDDKDCEQILYDWNLWARPDQEPPPGDWVVWLILAGRGAGKTRTGAEAIRRWSWRFPLVNLIGPTADDVRDVMVLGESGVLACCPREERPRYLPSAARLEWPNGAVSHLFSAEEPDRLRGKQHMKLWLDELAAWRRPEAFDQAMFGLRLGDKPQMVVTTTPRATRIVKALVADKDAIVTRGSTFDNRQHLARAFIRRIAKRYEGRAIGRQELFAEIVEETPGALWTRALIERQRVAPEDAPRAFAEIVVAVDPPARSGARADECGLVVAARAENGKVYVLADLTSQGDTPAGWAARVGAAFRGFSANRVVAEINNGGEMVTEVLRQAEPHLPVRTVTATRGKFLRAEPVAAAYERGLVHHAGVFEKLEDQMCALTPDFDRRSGPSPDRADALVWAIADLIGLDRPSGGMLDYWAGRGA</sequence>
<name>A0A366FQ96_9HYPH</name>
<reference evidence="3 4" key="1">
    <citation type="submission" date="2018-06" db="EMBL/GenBank/DDBJ databases">
        <title>Genomic Encyclopedia of Type Strains, Phase IV (KMG-IV): sequencing the most valuable type-strain genomes for metagenomic binning, comparative biology and taxonomic classification.</title>
        <authorList>
            <person name="Goeker M."/>
        </authorList>
    </citation>
    <scope>NUCLEOTIDE SEQUENCE [LARGE SCALE GENOMIC DNA]</scope>
    <source>
        <strain evidence="3 4">DSM 24875</strain>
    </source>
</reference>
<keyword evidence="4" id="KW-1185">Reference proteome</keyword>
<evidence type="ECO:0000313" key="3">
    <source>
        <dbReference type="EMBL" id="RBP15905.1"/>
    </source>
</evidence>
<accession>A0A366FQ96</accession>
<dbReference type="EMBL" id="QNRK01000007">
    <property type="protein sequence ID" value="RBP15905.1"/>
    <property type="molecule type" value="Genomic_DNA"/>
</dbReference>
<dbReference type="Pfam" id="PF17289">
    <property type="entry name" value="Terminase_6C"/>
    <property type="match status" value="1"/>
</dbReference>
<dbReference type="Gene3D" id="3.30.420.240">
    <property type="match status" value="1"/>
</dbReference>
<feature type="domain" description="Terminase large subunit gp17-like C-terminal" evidence="2">
    <location>
        <begin position="287"/>
        <end position="434"/>
    </location>
</feature>
<organism evidence="3 4">
    <name type="scientific">Roseiarcus fermentans</name>
    <dbReference type="NCBI Taxonomy" id="1473586"/>
    <lineage>
        <taxon>Bacteria</taxon>
        <taxon>Pseudomonadati</taxon>
        <taxon>Pseudomonadota</taxon>
        <taxon>Alphaproteobacteria</taxon>
        <taxon>Hyphomicrobiales</taxon>
        <taxon>Roseiarcaceae</taxon>
        <taxon>Roseiarcus</taxon>
    </lineage>
</organism>
<evidence type="ECO:0000259" key="2">
    <source>
        <dbReference type="Pfam" id="PF17289"/>
    </source>
</evidence>
<comment type="caution">
    <text evidence="3">The sequence shown here is derived from an EMBL/GenBank/DDBJ whole genome shotgun (WGS) entry which is preliminary data.</text>
</comment>
<dbReference type="Pfam" id="PF03237">
    <property type="entry name" value="Terminase_6N"/>
    <property type="match status" value="1"/>
</dbReference>
<dbReference type="Proteomes" id="UP000253529">
    <property type="component" value="Unassembled WGS sequence"/>
</dbReference>
<dbReference type="RefSeq" id="WP_113888713.1">
    <property type="nucleotide sequence ID" value="NZ_QNRK01000007.1"/>
</dbReference>
<evidence type="ECO:0000256" key="1">
    <source>
        <dbReference type="ARBA" id="ARBA00022612"/>
    </source>
</evidence>
<dbReference type="AlphaFoldDB" id="A0A366FQ96"/>